<reference evidence="2 3" key="2">
    <citation type="journal article" date="2013" name="Genome Announc.">
        <title>Genome Sequence of Growth-Improving Paenibacillus mucilaginosus Strain KNP414.</title>
        <authorList>
            <person name="Lu J.J."/>
            <person name="Wang J.F."/>
            <person name="Hu X.F."/>
        </authorList>
    </citation>
    <scope>NUCLEOTIDE SEQUENCE [LARGE SCALE GENOMIC DNA]</scope>
    <source>
        <strain evidence="2 3">KNP414</strain>
    </source>
</reference>
<feature type="transmembrane region" description="Helical" evidence="1">
    <location>
        <begin position="40"/>
        <end position="63"/>
    </location>
</feature>
<feature type="transmembrane region" description="Helical" evidence="1">
    <location>
        <begin position="84"/>
        <end position="106"/>
    </location>
</feature>
<dbReference type="RefSeq" id="WP_013919127.1">
    <property type="nucleotide sequence ID" value="NC_015690.1"/>
</dbReference>
<dbReference type="KEGG" id="pms:KNP414_05450"/>
<evidence type="ECO:0000256" key="1">
    <source>
        <dbReference type="SAM" id="Phobius"/>
    </source>
</evidence>
<keyword evidence="1" id="KW-1133">Transmembrane helix</keyword>
<dbReference type="Proteomes" id="UP000006620">
    <property type="component" value="Chromosome"/>
</dbReference>
<proteinExistence type="predicted"/>
<name>F8FI71_PAEMK</name>
<evidence type="ECO:0000313" key="2">
    <source>
        <dbReference type="EMBL" id="AEI43974.1"/>
    </source>
</evidence>
<sequence length="109" mass="12380">MSVVSAALCQFFAWVLLWLSLQESSPLGWFLPPNVNNTPAFITVSKWLVQCLLVTNLFSFALTQSARYSLRRRGRPPLRWDGQLHFTTAAVHLFLVNMLIILVAGFEDL</sequence>
<organism evidence="2 3">
    <name type="scientific">Paenibacillus mucilaginosus (strain KNP414)</name>
    <dbReference type="NCBI Taxonomy" id="1036673"/>
    <lineage>
        <taxon>Bacteria</taxon>
        <taxon>Bacillati</taxon>
        <taxon>Bacillota</taxon>
        <taxon>Bacilli</taxon>
        <taxon>Bacillales</taxon>
        <taxon>Paenibacillaceae</taxon>
        <taxon>Paenibacillus</taxon>
    </lineage>
</organism>
<dbReference type="HOGENOM" id="CLU_2181263_0_0_9"/>
<keyword evidence="1" id="KW-0472">Membrane</keyword>
<gene>
    <name evidence="2" type="ordered locus">KNP414_05450</name>
</gene>
<reference evidence="3" key="1">
    <citation type="submission" date="2011-06" db="EMBL/GenBank/DDBJ databases">
        <title>Complete genome sequence of Paenibacillus mucilaginosus KNP414.</title>
        <authorList>
            <person name="Wang J."/>
            <person name="Hu S."/>
            <person name="Hu X."/>
            <person name="Zhang B."/>
            <person name="Dong D."/>
            <person name="Zhang S."/>
            <person name="Zhao K."/>
            <person name="Wu D."/>
        </authorList>
    </citation>
    <scope>NUCLEOTIDE SEQUENCE [LARGE SCALE GENOMIC DNA]</scope>
    <source>
        <strain evidence="3">KNP414</strain>
    </source>
</reference>
<dbReference type="AlphaFoldDB" id="F8FI71"/>
<evidence type="ECO:0000313" key="3">
    <source>
        <dbReference type="Proteomes" id="UP000006620"/>
    </source>
</evidence>
<protein>
    <submittedName>
        <fullName evidence="2">Uncharacterized protein</fullName>
    </submittedName>
</protein>
<keyword evidence="1" id="KW-0812">Transmembrane</keyword>
<accession>F8FI71</accession>
<dbReference type="EMBL" id="CP002869">
    <property type="protein sequence ID" value="AEI43974.1"/>
    <property type="molecule type" value="Genomic_DNA"/>
</dbReference>
<dbReference type="PATRIC" id="fig|1036673.3.peg.5054"/>